<protein>
    <submittedName>
        <fullName evidence="1">Uncharacterized protein</fullName>
    </submittedName>
</protein>
<reference evidence="1 2" key="2">
    <citation type="journal article" date="2017" name="PLoS ONE">
        <title>Genomic and phenotypic characterisation of fluoroquinolone resistance mechanisms in Enterobacteriaceae in Durban, South Africa.</title>
        <authorList>
            <person name="Osei Sekyere J."/>
            <person name="Amoako D.G."/>
        </authorList>
    </citation>
    <scope>NUCLEOTIDE SEQUENCE [LARGE SCALE GENOMIC DNA]</scope>
    <source>
        <strain evidence="1 2">ST62:944112508</strain>
    </source>
</reference>
<dbReference type="EMBL" id="LJEB01000342">
    <property type="protein sequence ID" value="KPR45957.1"/>
    <property type="molecule type" value="Genomic_DNA"/>
</dbReference>
<name>A0AA40THD9_CITFR</name>
<proteinExistence type="predicted"/>
<dbReference type="AlphaFoldDB" id="A0AA40THD9"/>
<evidence type="ECO:0000313" key="1">
    <source>
        <dbReference type="EMBL" id="KPR45957.1"/>
    </source>
</evidence>
<feature type="non-terminal residue" evidence="1">
    <location>
        <position position="1"/>
    </location>
</feature>
<dbReference type="Proteomes" id="UP000050520">
    <property type="component" value="Unassembled WGS sequence"/>
</dbReference>
<reference evidence="2" key="1">
    <citation type="submission" date="2015-09" db="EMBL/GenBank/DDBJ databases">
        <title>Prevalence of NDMs in South Africa.</title>
        <authorList>
            <person name="Osei Sekyere J."/>
            <person name="Govinden U."/>
            <person name="Essack S."/>
            <person name="Haldorsen B."/>
            <person name="Samuelsen O."/>
            <person name="Aasnaes B."/>
            <person name="Sundsfjord A."/>
        </authorList>
    </citation>
    <scope>NUCLEOTIDE SEQUENCE [LARGE SCALE GENOMIC DNA]</scope>
    <source>
        <strain evidence="2">ST62:944112508</strain>
    </source>
</reference>
<comment type="caution">
    <text evidence="1">The sequence shown here is derived from an EMBL/GenBank/DDBJ whole genome shotgun (WGS) entry which is preliminary data.</text>
</comment>
<gene>
    <name evidence="1" type="ORF">AN672_29450</name>
</gene>
<organism evidence="1 2">
    <name type="scientific">Citrobacter freundii</name>
    <dbReference type="NCBI Taxonomy" id="546"/>
    <lineage>
        <taxon>Bacteria</taxon>
        <taxon>Pseudomonadati</taxon>
        <taxon>Pseudomonadota</taxon>
        <taxon>Gammaproteobacteria</taxon>
        <taxon>Enterobacterales</taxon>
        <taxon>Enterobacteriaceae</taxon>
        <taxon>Citrobacter</taxon>
        <taxon>Citrobacter freundii complex</taxon>
    </lineage>
</organism>
<sequence length="62" mass="6884">IDDGVVDKGEWDSLNEIAYQFRVTLMTFLNLISRVYCLPEKSDARECAAPGALANNSSSMEK</sequence>
<evidence type="ECO:0000313" key="2">
    <source>
        <dbReference type="Proteomes" id="UP000050520"/>
    </source>
</evidence>
<accession>A0AA40THD9</accession>